<evidence type="ECO:0000313" key="1">
    <source>
        <dbReference type="EMBL" id="WNR45149.1"/>
    </source>
</evidence>
<reference evidence="1" key="1">
    <citation type="submission" date="2022-02" db="EMBL/GenBank/DDBJ databases">
        <title>Paenibacillus sp. MBLB1832 Whole Genome Shotgun Sequencing.</title>
        <authorList>
            <person name="Hwang C.Y."/>
            <person name="Cho E.-S."/>
            <person name="Seo M.-J."/>
        </authorList>
    </citation>
    <scope>NUCLEOTIDE SEQUENCE</scope>
    <source>
        <strain evidence="1">MBLB1832</strain>
    </source>
</reference>
<evidence type="ECO:0000313" key="2">
    <source>
        <dbReference type="Proteomes" id="UP001304650"/>
    </source>
</evidence>
<accession>A0AA96LQ88</accession>
<keyword evidence="2" id="KW-1185">Reference proteome</keyword>
<organism evidence="1 2">
    <name type="scientific">Paenibacillus roseopurpureus</name>
    <dbReference type="NCBI Taxonomy" id="2918901"/>
    <lineage>
        <taxon>Bacteria</taxon>
        <taxon>Bacillati</taxon>
        <taxon>Bacillota</taxon>
        <taxon>Bacilli</taxon>
        <taxon>Bacillales</taxon>
        <taxon>Paenibacillaceae</taxon>
        <taxon>Paenibacillus</taxon>
    </lineage>
</organism>
<dbReference type="Proteomes" id="UP001304650">
    <property type="component" value="Chromosome"/>
</dbReference>
<dbReference type="AlphaFoldDB" id="A0AA96LQ88"/>
<dbReference type="RefSeq" id="WP_314801659.1">
    <property type="nucleotide sequence ID" value="NZ_CP130319.1"/>
</dbReference>
<sequence>MKTREPAQTKVLEVERELLLDALDQVAQSGIIPPSTAHLLDVGTGPYLEYAERELFQELAMHGGATVKLFEGTYGAGKTHLLQLLRERALSSGMIVASFDLSQDLRLEDWKQVTQYFLEEMEWISNGKTIKSLPNILEQLHLQNSDQTIRLKRAKLPYPGMQQAMWWGVNRTLLGDASKFLIHNYLTGQRVPAAELKRFGLTGVKGYLSARNAELIMKTVLSGLSELGLPGVLLLFDENERTLQPKGRMPTRKLKIAANLMRRFIDGCTTGALPGTVAIFAVLPGFIGMCTEEYPALGQRLLPPNTEFTKAWRLTTTSLDKINVLPTPEAFLLNAVQLFCSHVELLGGRTQGLEEELNEKGTVVLQQQADDGHKRMLMKTLAYHSLLRLT</sequence>
<dbReference type="Pfam" id="PF10923">
    <property type="entry name" value="BrxC_BrxD"/>
    <property type="match status" value="1"/>
</dbReference>
<dbReference type="InterPro" id="IPR021228">
    <property type="entry name" value="BrxD"/>
</dbReference>
<dbReference type="EMBL" id="CP130319">
    <property type="protein sequence ID" value="WNR45149.1"/>
    <property type="molecule type" value="Genomic_DNA"/>
</dbReference>
<gene>
    <name evidence="1" type="ORF">MJB10_03070</name>
</gene>
<protein>
    <submittedName>
        <fullName evidence="1">DUF2791 family P-loop domain-containing protein</fullName>
    </submittedName>
</protein>
<name>A0AA96LQ88_9BACL</name>
<dbReference type="KEGG" id="proo:MJB10_03070"/>
<proteinExistence type="predicted"/>